<dbReference type="InterPro" id="IPR050498">
    <property type="entry name" value="Ycf3"/>
</dbReference>
<dbReference type="SUPFAM" id="SSF48452">
    <property type="entry name" value="TPR-like"/>
    <property type="match status" value="1"/>
</dbReference>
<dbReference type="Proteomes" id="UP000010366">
    <property type="component" value="Chromosome"/>
</dbReference>
<dbReference type="InterPro" id="IPR009003">
    <property type="entry name" value="Peptidase_S1_PA"/>
</dbReference>
<dbReference type="InterPro" id="IPR013105">
    <property type="entry name" value="TPR_2"/>
</dbReference>
<dbReference type="PROSITE" id="PS50005">
    <property type="entry name" value="TPR"/>
    <property type="match status" value="4"/>
</dbReference>
<dbReference type="GO" id="GO:0009279">
    <property type="term" value="C:cell outer membrane"/>
    <property type="evidence" value="ECO:0007669"/>
    <property type="project" value="TreeGrafter"/>
</dbReference>
<feature type="repeat" description="TPR" evidence="3">
    <location>
        <begin position="314"/>
        <end position="347"/>
    </location>
</feature>
<evidence type="ECO:0000256" key="2">
    <source>
        <dbReference type="ARBA" id="ARBA00022803"/>
    </source>
</evidence>
<evidence type="ECO:0000256" key="3">
    <source>
        <dbReference type="PROSITE-ProRule" id="PRU00339"/>
    </source>
</evidence>
<dbReference type="Pfam" id="PF13414">
    <property type="entry name" value="TPR_11"/>
    <property type="match status" value="1"/>
</dbReference>
<feature type="repeat" description="TPR" evidence="3">
    <location>
        <begin position="416"/>
        <end position="449"/>
    </location>
</feature>
<dbReference type="eggNOG" id="COG0457">
    <property type="taxonomic scope" value="Bacteria"/>
</dbReference>
<dbReference type="STRING" id="1173020.Cha6605_3472"/>
<evidence type="ECO:0000256" key="1">
    <source>
        <dbReference type="ARBA" id="ARBA00022737"/>
    </source>
</evidence>
<keyword evidence="2 3" id="KW-0802">TPR repeat</keyword>
<dbReference type="PANTHER" id="PTHR44858:SF1">
    <property type="entry name" value="UDP-N-ACETYLGLUCOSAMINE--PEPTIDE N-ACETYLGLUCOSAMINYLTRANSFERASE SPINDLY-RELATED"/>
    <property type="match status" value="1"/>
</dbReference>
<dbReference type="InterPro" id="IPR043504">
    <property type="entry name" value="Peptidase_S1_PA_chymotrypsin"/>
</dbReference>
<dbReference type="EMBL" id="CP003600">
    <property type="protein sequence ID" value="AFY94464.1"/>
    <property type="molecule type" value="Genomic_DNA"/>
</dbReference>
<dbReference type="Pfam" id="PF07719">
    <property type="entry name" value="TPR_2"/>
    <property type="match status" value="1"/>
</dbReference>
<accession>K9UJT7</accession>
<dbReference type="SUPFAM" id="SSF50494">
    <property type="entry name" value="Trypsin-like serine proteases"/>
    <property type="match status" value="1"/>
</dbReference>
<dbReference type="eggNOG" id="COG0265">
    <property type="taxonomic scope" value="Bacteria"/>
</dbReference>
<dbReference type="Pfam" id="PF13181">
    <property type="entry name" value="TPR_8"/>
    <property type="match status" value="1"/>
</dbReference>
<dbReference type="Pfam" id="PF13365">
    <property type="entry name" value="Trypsin_2"/>
    <property type="match status" value="1"/>
</dbReference>
<reference evidence="4 5" key="1">
    <citation type="submission" date="2012-05" db="EMBL/GenBank/DDBJ databases">
        <title>Finished chromosome of genome of Chamaesiphon sp. PCC 6605.</title>
        <authorList>
            <consortium name="US DOE Joint Genome Institute"/>
            <person name="Gugger M."/>
            <person name="Coursin T."/>
            <person name="Rippka R."/>
            <person name="Tandeau De Marsac N."/>
            <person name="Huntemann M."/>
            <person name="Wei C.-L."/>
            <person name="Han J."/>
            <person name="Detter J.C."/>
            <person name="Han C."/>
            <person name="Tapia R."/>
            <person name="Chen A."/>
            <person name="Kyrpides N."/>
            <person name="Mavromatis K."/>
            <person name="Markowitz V."/>
            <person name="Szeto E."/>
            <person name="Ivanova N."/>
            <person name="Pagani I."/>
            <person name="Pati A."/>
            <person name="Goodwin L."/>
            <person name="Nordberg H.P."/>
            <person name="Cantor M.N."/>
            <person name="Hua S.X."/>
            <person name="Woyke T."/>
            <person name="Kerfeld C.A."/>
        </authorList>
    </citation>
    <scope>NUCLEOTIDE SEQUENCE [LARGE SCALE GENOMIC DNA]</scope>
    <source>
        <strain evidence="5">ATCC 27169 / PCC 6605</strain>
    </source>
</reference>
<name>K9UJT7_CHAP6</name>
<sequence>MKNYLLPAALFGSITLVSYISPAVARSSVELQQIAKQSTVQIAKCDLASGAIVQKNANTYTVLTVAHAVKKTGCEIVAPDDTKYRVTQVKTFPNNIDLALVSFTSDKNYAVAKLTANSDRVEAGEVIYVSGFPVSSAIGSSVFTFVKGNVVANPPGKPQGNGYSLIYSNNARSGHSGGPVWNDRGEVVAIHGRRDIDTKLQLTTNSNVRVKTGYNLGITVNTFTKLATTAGIRGYSPATLATRSKPVDDLVASALQKESKGDYRGMLADLNQAIFLDSQNAQLYYNRGVAKTLLKNRDAIEDFNRAIALNLNDSDVYNNRGYIKSDLGDKKGAIQDFNRAISIDATNARAYHNRGNAKAALNNPKSALEDFNRAISLDDTLAPAYLNRSTVKAILGDTKGKLADLERAIAIAPNYIEAHENLGMAKSELGDSKGAIESFNRAIALNPKNANNYSSRGIARSKVADDKGAIEDFDRAIALDANQAKAYTNRGLLKAKLGDKKAALLDLKKAANRFKRQGQTASYNRVLSEIRRISSRGNK</sequence>
<gene>
    <name evidence="4" type="ORF">Cha6605_3472</name>
</gene>
<dbReference type="OrthoDB" id="561030at2"/>
<dbReference type="PROSITE" id="PS50293">
    <property type="entry name" value="TPR_REGION"/>
    <property type="match status" value="1"/>
</dbReference>
<dbReference type="PANTHER" id="PTHR44858">
    <property type="entry name" value="TETRATRICOPEPTIDE REPEAT PROTEIN 6"/>
    <property type="match status" value="1"/>
</dbReference>
<proteinExistence type="predicted"/>
<dbReference type="Gene3D" id="2.40.10.10">
    <property type="entry name" value="Trypsin-like serine proteases"/>
    <property type="match status" value="2"/>
</dbReference>
<feature type="repeat" description="TPR" evidence="3">
    <location>
        <begin position="450"/>
        <end position="483"/>
    </location>
</feature>
<protein>
    <submittedName>
        <fullName evidence="4">TPR repeat-containing protein</fullName>
    </submittedName>
</protein>
<evidence type="ECO:0000313" key="4">
    <source>
        <dbReference type="EMBL" id="AFY94464.1"/>
    </source>
</evidence>
<dbReference type="SMART" id="SM00028">
    <property type="entry name" value="TPR"/>
    <property type="match status" value="8"/>
</dbReference>
<organism evidence="4 5">
    <name type="scientific">Chamaesiphon minutus (strain ATCC 27169 / PCC 6605)</name>
    <dbReference type="NCBI Taxonomy" id="1173020"/>
    <lineage>
        <taxon>Bacteria</taxon>
        <taxon>Bacillati</taxon>
        <taxon>Cyanobacteriota</taxon>
        <taxon>Cyanophyceae</taxon>
        <taxon>Gomontiellales</taxon>
        <taxon>Chamaesiphonaceae</taxon>
        <taxon>Chamaesiphon</taxon>
    </lineage>
</organism>
<dbReference type="Gene3D" id="1.25.40.10">
    <property type="entry name" value="Tetratricopeptide repeat domain"/>
    <property type="match status" value="4"/>
</dbReference>
<dbReference type="HOGENOM" id="CLU_005774_3_0_3"/>
<keyword evidence="1" id="KW-0677">Repeat</keyword>
<keyword evidence="5" id="KW-1185">Reference proteome</keyword>
<evidence type="ECO:0000313" key="5">
    <source>
        <dbReference type="Proteomes" id="UP000010366"/>
    </source>
</evidence>
<feature type="repeat" description="TPR" evidence="3">
    <location>
        <begin position="348"/>
        <end position="381"/>
    </location>
</feature>
<dbReference type="KEGG" id="cmp:Cha6605_3472"/>
<dbReference type="AlphaFoldDB" id="K9UJT7"/>
<dbReference type="InterPro" id="IPR019734">
    <property type="entry name" value="TPR_rpt"/>
</dbReference>
<dbReference type="InterPro" id="IPR011990">
    <property type="entry name" value="TPR-like_helical_dom_sf"/>
</dbReference>
<dbReference type="RefSeq" id="WP_015160593.1">
    <property type="nucleotide sequence ID" value="NC_019697.1"/>
</dbReference>
<dbReference type="GO" id="GO:0046813">
    <property type="term" value="P:receptor-mediated virion attachment to host cell"/>
    <property type="evidence" value="ECO:0007669"/>
    <property type="project" value="TreeGrafter"/>
</dbReference>